<dbReference type="PANTHER" id="PTHR23226">
    <property type="entry name" value="ZINC FINGER AND SCAN DOMAIN-CONTAINING"/>
    <property type="match status" value="1"/>
</dbReference>
<keyword evidence="4 7" id="KW-0863">Zinc-finger</keyword>
<evidence type="ECO:0000256" key="4">
    <source>
        <dbReference type="ARBA" id="ARBA00022771"/>
    </source>
</evidence>
<dbReference type="Gene3D" id="3.30.160.60">
    <property type="entry name" value="Classic Zinc Finger"/>
    <property type="match status" value="3"/>
</dbReference>
<keyword evidence="10" id="KW-1185">Reference proteome</keyword>
<feature type="domain" description="C2H2-type" evidence="8">
    <location>
        <begin position="41"/>
        <end position="68"/>
    </location>
</feature>
<dbReference type="GO" id="GO:0005634">
    <property type="term" value="C:nucleus"/>
    <property type="evidence" value="ECO:0007669"/>
    <property type="project" value="UniProtKB-SubCell"/>
</dbReference>
<dbReference type="InterPro" id="IPR013087">
    <property type="entry name" value="Znf_C2H2_type"/>
</dbReference>
<keyword evidence="3" id="KW-0677">Repeat</keyword>
<feature type="domain" description="C2H2-type" evidence="8">
    <location>
        <begin position="69"/>
        <end position="92"/>
    </location>
</feature>
<reference evidence="9 10" key="1">
    <citation type="submission" date="2024-05" db="EMBL/GenBank/DDBJ databases">
        <authorList>
            <person name="Wallberg A."/>
        </authorList>
    </citation>
    <scope>NUCLEOTIDE SEQUENCE [LARGE SCALE GENOMIC DNA]</scope>
</reference>
<dbReference type="FunFam" id="3.30.160.60:FF:002343">
    <property type="entry name" value="Zinc finger protein 33A"/>
    <property type="match status" value="1"/>
</dbReference>
<dbReference type="Pfam" id="PF00096">
    <property type="entry name" value="zf-C2H2"/>
    <property type="match status" value="3"/>
</dbReference>
<protein>
    <recommendedName>
        <fullName evidence="8">C2H2-type domain-containing protein</fullName>
    </recommendedName>
</protein>
<evidence type="ECO:0000313" key="9">
    <source>
        <dbReference type="EMBL" id="CAL4252419.1"/>
    </source>
</evidence>
<dbReference type="PANTHER" id="PTHR23226:SF416">
    <property type="entry name" value="FI01424P"/>
    <property type="match status" value="1"/>
</dbReference>
<evidence type="ECO:0000256" key="7">
    <source>
        <dbReference type="PROSITE-ProRule" id="PRU00042"/>
    </source>
</evidence>
<dbReference type="Proteomes" id="UP001497623">
    <property type="component" value="Unassembled WGS sequence"/>
</dbReference>
<evidence type="ECO:0000256" key="6">
    <source>
        <dbReference type="ARBA" id="ARBA00023242"/>
    </source>
</evidence>
<dbReference type="SMART" id="SM00355">
    <property type="entry name" value="ZnF_C2H2"/>
    <property type="match status" value="3"/>
</dbReference>
<dbReference type="SUPFAM" id="SSF57667">
    <property type="entry name" value="beta-beta-alpha zinc fingers"/>
    <property type="match status" value="2"/>
</dbReference>
<evidence type="ECO:0000256" key="2">
    <source>
        <dbReference type="ARBA" id="ARBA00022723"/>
    </source>
</evidence>
<evidence type="ECO:0000259" key="8">
    <source>
        <dbReference type="PROSITE" id="PS50157"/>
    </source>
</evidence>
<proteinExistence type="predicted"/>
<dbReference type="GO" id="GO:0000978">
    <property type="term" value="F:RNA polymerase II cis-regulatory region sequence-specific DNA binding"/>
    <property type="evidence" value="ECO:0007669"/>
    <property type="project" value="TreeGrafter"/>
</dbReference>
<dbReference type="FunFam" id="3.30.160.60:FF:000533">
    <property type="entry name" value="Zinc finger protein"/>
    <property type="match status" value="1"/>
</dbReference>
<organism evidence="9 10">
    <name type="scientific">Meganyctiphanes norvegica</name>
    <name type="common">Northern krill</name>
    <name type="synonym">Thysanopoda norvegica</name>
    <dbReference type="NCBI Taxonomy" id="48144"/>
    <lineage>
        <taxon>Eukaryota</taxon>
        <taxon>Metazoa</taxon>
        <taxon>Ecdysozoa</taxon>
        <taxon>Arthropoda</taxon>
        <taxon>Crustacea</taxon>
        <taxon>Multicrustacea</taxon>
        <taxon>Malacostraca</taxon>
        <taxon>Eumalacostraca</taxon>
        <taxon>Eucarida</taxon>
        <taxon>Euphausiacea</taxon>
        <taxon>Euphausiidae</taxon>
        <taxon>Meganyctiphanes</taxon>
    </lineage>
</organism>
<keyword evidence="2" id="KW-0479">Metal-binding</keyword>
<dbReference type="FunFam" id="3.30.160.60:FF:000882">
    <property type="entry name" value="Predicted gene, 21060"/>
    <property type="match status" value="1"/>
</dbReference>
<dbReference type="EMBL" id="CAXKWB010174050">
    <property type="protein sequence ID" value="CAL4252419.1"/>
    <property type="molecule type" value="Genomic_DNA"/>
</dbReference>
<dbReference type="PROSITE" id="PS00028">
    <property type="entry name" value="ZINC_FINGER_C2H2_1"/>
    <property type="match status" value="2"/>
</dbReference>
<keyword evidence="6" id="KW-0539">Nucleus</keyword>
<name>A0AAV2SYE0_MEGNR</name>
<gene>
    <name evidence="9" type="ORF">MNOR_LOCUS41846</name>
</gene>
<feature type="non-terminal residue" evidence="9">
    <location>
        <position position="134"/>
    </location>
</feature>
<dbReference type="GO" id="GO:0000981">
    <property type="term" value="F:DNA-binding transcription factor activity, RNA polymerase II-specific"/>
    <property type="evidence" value="ECO:0007669"/>
    <property type="project" value="TreeGrafter"/>
</dbReference>
<evidence type="ECO:0000313" key="10">
    <source>
        <dbReference type="Proteomes" id="UP001497623"/>
    </source>
</evidence>
<evidence type="ECO:0000256" key="1">
    <source>
        <dbReference type="ARBA" id="ARBA00004123"/>
    </source>
</evidence>
<evidence type="ECO:0000256" key="3">
    <source>
        <dbReference type="ARBA" id="ARBA00022737"/>
    </source>
</evidence>
<dbReference type="InterPro" id="IPR036236">
    <property type="entry name" value="Znf_C2H2_sf"/>
</dbReference>
<dbReference type="PROSITE" id="PS50157">
    <property type="entry name" value="ZINC_FINGER_C2H2_2"/>
    <property type="match status" value="3"/>
</dbReference>
<sequence length="134" mass="15653">MKHMRKRTGEKPYQCNQCDNTFSLNCNLIRHLRTHTGKKPYQCNQCDEAFSLNGYLTRHLRTHIGEKLYQCNQCDKASSLNNGLIRHQREHTAVLTLLLSVSFLNMQQFCIFDASIENGFTTYFHMCNNLFNKG</sequence>
<keyword evidence="5" id="KW-0862">Zinc</keyword>
<accession>A0AAV2SYE0</accession>
<dbReference type="AlphaFoldDB" id="A0AAV2SYE0"/>
<comment type="subcellular location">
    <subcellularLocation>
        <location evidence="1">Nucleus</location>
    </subcellularLocation>
</comment>
<dbReference type="GO" id="GO:0008270">
    <property type="term" value="F:zinc ion binding"/>
    <property type="evidence" value="ECO:0007669"/>
    <property type="project" value="UniProtKB-KW"/>
</dbReference>
<feature type="domain" description="C2H2-type" evidence="8">
    <location>
        <begin position="13"/>
        <end position="40"/>
    </location>
</feature>
<evidence type="ECO:0000256" key="5">
    <source>
        <dbReference type="ARBA" id="ARBA00022833"/>
    </source>
</evidence>
<comment type="caution">
    <text evidence="9">The sequence shown here is derived from an EMBL/GenBank/DDBJ whole genome shotgun (WGS) entry which is preliminary data.</text>
</comment>